<evidence type="ECO:0000256" key="9">
    <source>
        <dbReference type="ARBA" id="ARBA00022975"/>
    </source>
</evidence>
<dbReference type="InterPro" id="IPR015963">
    <property type="entry name" value="Uridylate_kinase_bac"/>
</dbReference>
<evidence type="ECO:0000256" key="3">
    <source>
        <dbReference type="ARBA" id="ARBA00007614"/>
    </source>
</evidence>
<feature type="binding site" evidence="11">
    <location>
        <position position="170"/>
    </location>
    <ligand>
        <name>ATP</name>
        <dbReference type="ChEBI" id="CHEBI:30616"/>
    </ligand>
</feature>
<comment type="subcellular location">
    <subcellularLocation>
        <location evidence="1 11">Cytoplasm</location>
    </subcellularLocation>
</comment>
<dbReference type="SUPFAM" id="SSF53633">
    <property type="entry name" value="Carbamate kinase-like"/>
    <property type="match status" value="1"/>
</dbReference>
<dbReference type="PANTHER" id="PTHR42833">
    <property type="entry name" value="URIDYLATE KINASE"/>
    <property type="match status" value="1"/>
</dbReference>
<feature type="binding site" evidence="11">
    <location>
        <begin position="10"/>
        <end position="13"/>
    </location>
    <ligand>
        <name>ATP</name>
        <dbReference type="ChEBI" id="CHEBI:30616"/>
    </ligand>
</feature>
<dbReference type="HAMAP" id="MF_01220_B">
    <property type="entry name" value="PyrH_B"/>
    <property type="match status" value="1"/>
</dbReference>
<evidence type="ECO:0000256" key="6">
    <source>
        <dbReference type="ARBA" id="ARBA00022741"/>
    </source>
</evidence>
<dbReference type="GO" id="GO:0033862">
    <property type="term" value="F:UMP kinase activity"/>
    <property type="evidence" value="ECO:0007669"/>
    <property type="project" value="UniProtKB-EC"/>
</dbReference>
<evidence type="ECO:0000256" key="4">
    <source>
        <dbReference type="ARBA" id="ARBA00022490"/>
    </source>
</evidence>
<dbReference type="Pfam" id="PF00696">
    <property type="entry name" value="AA_kinase"/>
    <property type="match status" value="1"/>
</dbReference>
<evidence type="ECO:0000256" key="10">
    <source>
        <dbReference type="ARBA" id="ARBA00047767"/>
    </source>
</evidence>
<protein>
    <recommendedName>
        <fullName evidence="11">Uridylate kinase</fullName>
        <shortName evidence="11">UK</shortName>
        <ecNumber evidence="11">2.7.4.22</ecNumber>
    </recommendedName>
    <alternativeName>
        <fullName evidence="11">Uridine monophosphate kinase</fullName>
        <shortName evidence="11">UMP kinase</shortName>
        <shortName evidence="11">UMPK</shortName>
    </alternativeName>
</protein>
<keyword evidence="4 11" id="KW-0963">Cytoplasm</keyword>
<evidence type="ECO:0000256" key="1">
    <source>
        <dbReference type="ARBA" id="ARBA00004496"/>
    </source>
</evidence>
<evidence type="ECO:0000256" key="5">
    <source>
        <dbReference type="ARBA" id="ARBA00022679"/>
    </source>
</evidence>
<evidence type="ECO:0000256" key="2">
    <source>
        <dbReference type="ARBA" id="ARBA00004791"/>
    </source>
</evidence>
<dbReference type="RefSeq" id="WP_379876721.1">
    <property type="nucleotide sequence ID" value="NZ_JBHUIP010000012.1"/>
</dbReference>
<dbReference type="NCBIfam" id="TIGR02075">
    <property type="entry name" value="pyrH_bact"/>
    <property type="match status" value="1"/>
</dbReference>
<evidence type="ECO:0000313" key="14">
    <source>
        <dbReference type="Proteomes" id="UP001597295"/>
    </source>
</evidence>
<evidence type="ECO:0000256" key="11">
    <source>
        <dbReference type="HAMAP-Rule" id="MF_01220"/>
    </source>
</evidence>
<keyword evidence="14" id="KW-1185">Reference proteome</keyword>
<evidence type="ECO:0000256" key="8">
    <source>
        <dbReference type="ARBA" id="ARBA00022840"/>
    </source>
</evidence>
<proteinExistence type="inferred from homology"/>
<feature type="binding site" evidence="11">
    <location>
        <position position="167"/>
    </location>
    <ligand>
        <name>ATP</name>
        <dbReference type="ChEBI" id="CHEBI:30616"/>
    </ligand>
</feature>
<feature type="binding site" evidence="11">
    <location>
        <position position="71"/>
    </location>
    <ligand>
        <name>UMP</name>
        <dbReference type="ChEBI" id="CHEBI:57865"/>
    </ligand>
</feature>
<accession>A0ABW5DRD5</accession>
<feature type="domain" description="Aspartate/glutamate/uridylate kinase" evidence="12">
    <location>
        <begin position="5"/>
        <end position="215"/>
    </location>
</feature>
<dbReference type="CDD" id="cd04254">
    <property type="entry name" value="AAK_UMPK-PyrH-Ec"/>
    <property type="match status" value="1"/>
</dbReference>
<dbReference type="Proteomes" id="UP001597295">
    <property type="component" value="Unassembled WGS sequence"/>
</dbReference>
<dbReference type="InterPro" id="IPR001048">
    <property type="entry name" value="Asp/Glu/Uridylate_kinase"/>
</dbReference>
<comment type="similarity">
    <text evidence="3 11">Belongs to the UMP kinase family.</text>
</comment>
<comment type="caution">
    <text evidence="11">Lacks conserved residue(s) required for the propagation of feature annotation.</text>
</comment>
<comment type="caution">
    <text evidence="13">The sequence shown here is derived from an EMBL/GenBank/DDBJ whole genome shotgun (WGS) entry which is preliminary data.</text>
</comment>
<dbReference type="Gene3D" id="3.40.1160.10">
    <property type="entry name" value="Acetylglutamate kinase-like"/>
    <property type="match status" value="1"/>
</dbReference>
<gene>
    <name evidence="11 13" type="primary">pyrH</name>
    <name evidence="13" type="ORF">ACFSM5_12405</name>
</gene>
<comment type="function">
    <text evidence="11">Catalyzes the reversible phosphorylation of UMP to UDP.</text>
</comment>
<dbReference type="EMBL" id="JBHUIP010000012">
    <property type="protein sequence ID" value="MFD2263693.1"/>
    <property type="molecule type" value="Genomic_DNA"/>
</dbReference>
<feature type="binding site" evidence="11">
    <location>
        <position position="51"/>
    </location>
    <ligand>
        <name>UMP</name>
        <dbReference type="ChEBI" id="CHEBI:57865"/>
    </ligand>
</feature>
<evidence type="ECO:0000259" key="12">
    <source>
        <dbReference type="Pfam" id="PF00696"/>
    </source>
</evidence>
<keyword evidence="8 11" id="KW-0067">ATP-binding</keyword>
<dbReference type="PIRSF" id="PIRSF005650">
    <property type="entry name" value="Uridylate_kin"/>
    <property type="match status" value="1"/>
</dbReference>
<keyword evidence="6 11" id="KW-0547">Nucleotide-binding</keyword>
<feature type="binding site" evidence="11">
    <location>
        <position position="56"/>
    </location>
    <ligand>
        <name>ATP</name>
        <dbReference type="ChEBI" id="CHEBI:30616"/>
    </ligand>
</feature>
<reference evidence="14" key="1">
    <citation type="journal article" date="2019" name="Int. J. Syst. Evol. Microbiol.">
        <title>The Global Catalogue of Microorganisms (GCM) 10K type strain sequencing project: providing services to taxonomists for standard genome sequencing and annotation.</title>
        <authorList>
            <consortium name="The Broad Institute Genomics Platform"/>
            <consortium name="The Broad Institute Genome Sequencing Center for Infectious Disease"/>
            <person name="Wu L."/>
            <person name="Ma J."/>
        </authorList>
    </citation>
    <scope>NUCLEOTIDE SEQUENCE [LARGE SCALE GENOMIC DNA]</scope>
    <source>
        <strain evidence="14">CGMCC 1.19062</strain>
    </source>
</reference>
<dbReference type="PANTHER" id="PTHR42833:SF4">
    <property type="entry name" value="URIDYLATE KINASE PUMPKIN, CHLOROPLASTIC"/>
    <property type="match status" value="1"/>
</dbReference>
<dbReference type="InterPro" id="IPR036393">
    <property type="entry name" value="AceGlu_kinase-like_sf"/>
</dbReference>
<keyword evidence="5 11" id="KW-0808">Transferase</keyword>
<comment type="subunit">
    <text evidence="11">Homohexamer.</text>
</comment>
<name>A0ABW5DRD5_9PROT</name>
<keyword evidence="7 11" id="KW-0418">Kinase</keyword>
<organism evidence="13 14">
    <name type="scientific">Lacibacterium aquatile</name>
    <dbReference type="NCBI Taxonomy" id="1168082"/>
    <lineage>
        <taxon>Bacteria</taxon>
        <taxon>Pseudomonadati</taxon>
        <taxon>Pseudomonadota</taxon>
        <taxon>Alphaproteobacteria</taxon>
        <taxon>Rhodospirillales</taxon>
        <taxon>Rhodospirillaceae</taxon>
    </lineage>
</organism>
<feature type="binding site" evidence="11">
    <location>
        <position position="52"/>
    </location>
    <ligand>
        <name>ATP</name>
        <dbReference type="ChEBI" id="CHEBI:30616"/>
    </ligand>
</feature>
<sequence length="244" mass="26350">MSRYKRVMIKLSGGAMGSDGGIFGKEAIEHIVTEVVSAIDLGCEVAIVVGGGNIFRGNIADTWKIERAEADNMGMLGTVINGVMLRAAINARTDTDVRVMSAIQINQIAEPYIRLRAARHLEKGSIVILVGGIGQPYVTTDYPSVQRAAEIHCEAILAAKHGVDGIYTADPKKDKSAQRYRSLSYDDVIAKDLRVMDQSAMLLARDHNLPIHLFNFDQAGSIARILKGEDVGTYVGPGAKLELA</sequence>
<comment type="pathway">
    <text evidence="2 11">Pyrimidine metabolism; CTP biosynthesis via de novo pathway; UDP from UMP (UMPK route): step 1/1.</text>
</comment>
<comment type="activity regulation">
    <text evidence="11">Inhibited by UTP.</text>
</comment>
<evidence type="ECO:0000256" key="7">
    <source>
        <dbReference type="ARBA" id="ARBA00022777"/>
    </source>
</evidence>
<feature type="binding site" evidence="11">
    <location>
        <begin position="133"/>
        <end position="140"/>
    </location>
    <ligand>
        <name>UMP</name>
        <dbReference type="ChEBI" id="CHEBI:57865"/>
    </ligand>
</feature>
<comment type="catalytic activity">
    <reaction evidence="10 11">
        <text>UMP + ATP = UDP + ADP</text>
        <dbReference type="Rhea" id="RHEA:24400"/>
        <dbReference type="ChEBI" id="CHEBI:30616"/>
        <dbReference type="ChEBI" id="CHEBI:57865"/>
        <dbReference type="ChEBI" id="CHEBI:58223"/>
        <dbReference type="ChEBI" id="CHEBI:456216"/>
        <dbReference type="EC" id="2.7.4.22"/>
    </reaction>
</comment>
<evidence type="ECO:0000313" key="13">
    <source>
        <dbReference type="EMBL" id="MFD2263693.1"/>
    </source>
</evidence>
<keyword evidence="9 11" id="KW-0665">Pyrimidine biosynthesis</keyword>
<dbReference type="InterPro" id="IPR011817">
    <property type="entry name" value="Uridylate_kinase"/>
</dbReference>
<dbReference type="EC" id="2.7.4.22" evidence="11"/>